<keyword evidence="2" id="KW-0732">Signal</keyword>
<feature type="disulfide bond" evidence="6">
    <location>
        <begin position="82"/>
        <end position="99"/>
    </location>
</feature>
<dbReference type="CDD" id="cd00037">
    <property type="entry name" value="CLECT"/>
    <property type="match status" value="1"/>
</dbReference>
<dbReference type="Gene3D" id="2.10.25.10">
    <property type="entry name" value="Laminin"/>
    <property type="match status" value="2"/>
</dbReference>
<evidence type="ECO:0000256" key="6">
    <source>
        <dbReference type="PROSITE-ProRule" id="PRU00076"/>
    </source>
</evidence>
<accession>A0A9J7MPZ3</accession>
<keyword evidence="4 6" id="KW-1015">Disulfide bond</keyword>
<evidence type="ECO:0000313" key="9">
    <source>
        <dbReference type="Proteomes" id="UP000001554"/>
    </source>
</evidence>
<comment type="caution">
    <text evidence="6">Lacks conserved residue(s) required for the propagation of feature annotation.</text>
</comment>
<dbReference type="GeneID" id="118414662"/>
<dbReference type="InterPro" id="IPR000742">
    <property type="entry name" value="EGF"/>
</dbReference>
<dbReference type="InterPro" id="IPR016187">
    <property type="entry name" value="CTDL_fold"/>
</dbReference>
<sequence>MATTTGASNWLAIKTSPAAFLYSNGSPISGPIQWSSSEPAAPCELCVLLDSSDSFLARTAPCTEQHNYVCQSDLKPCGRNVCQNGGICTSCFNDTAVFCDCPAGFDGKLCEINIDECASNPCRNGGSCRDGTNSYSCSCLTGFQGDHCESDMDWCSQVQCPQGWVCQDYTFYFQCADPAPITSRMIPYQCSSASCPDGMYCTEESFASFSCKAE</sequence>
<feature type="domain" description="C-type lectin" evidence="8">
    <location>
        <begin position="1"/>
        <end position="71"/>
    </location>
</feature>
<dbReference type="PROSITE" id="PS00010">
    <property type="entry name" value="ASX_HYDROXYL"/>
    <property type="match status" value="1"/>
</dbReference>
<dbReference type="FunFam" id="2.10.25.10:FF:000712">
    <property type="entry name" value="Uncharacterized protein"/>
    <property type="match status" value="1"/>
</dbReference>
<dbReference type="GO" id="GO:0005509">
    <property type="term" value="F:calcium ion binding"/>
    <property type="evidence" value="ECO:0007669"/>
    <property type="project" value="InterPro"/>
</dbReference>
<dbReference type="SUPFAM" id="SSF56436">
    <property type="entry name" value="C-type lectin-like"/>
    <property type="match status" value="1"/>
</dbReference>
<dbReference type="InterPro" id="IPR018097">
    <property type="entry name" value="EGF_Ca-bd_CS"/>
</dbReference>
<feature type="domain" description="EGF-like" evidence="7">
    <location>
        <begin position="73"/>
        <end position="111"/>
    </location>
</feature>
<dbReference type="PROSITE" id="PS50041">
    <property type="entry name" value="C_TYPE_LECTIN_2"/>
    <property type="match status" value="1"/>
</dbReference>
<evidence type="ECO:0000313" key="10">
    <source>
        <dbReference type="RefSeq" id="XP_035674749.1"/>
    </source>
</evidence>
<dbReference type="CDD" id="cd00054">
    <property type="entry name" value="EGF_CA"/>
    <property type="match status" value="1"/>
</dbReference>
<reference evidence="9" key="1">
    <citation type="journal article" date="2020" name="Nat. Ecol. Evol.">
        <title>Deeply conserved synteny resolves early events in vertebrate evolution.</title>
        <authorList>
            <person name="Simakov O."/>
            <person name="Marletaz F."/>
            <person name="Yue J.X."/>
            <person name="O'Connell B."/>
            <person name="Jenkins J."/>
            <person name="Brandt A."/>
            <person name="Calef R."/>
            <person name="Tung C.H."/>
            <person name="Huang T.K."/>
            <person name="Schmutz J."/>
            <person name="Satoh N."/>
            <person name="Yu J.K."/>
            <person name="Putnam N.H."/>
            <person name="Green R.E."/>
            <person name="Rokhsar D.S."/>
        </authorList>
    </citation>
    <scope>NUCLEOTIDE SEQUENCE [LARGE SCALE GENOMIC DNA]</scope>
    <source>
        <strain evidence="9">S238N-H82</strain>
    </source>
</reference>
<feature type="disulfide bond" evidence="6">
    <location>
        <begin position="139"/>
        <end position="148"/>
    </location>
</feature>
<gene>
    <name evidence="10" type="primary">LOC118414662</name>
</gene>
<dbReference type="InterPro" id="IPR016186">
    <property type="entry name" value="C-type_lectin-like/link_sf"/>
</dbReference>
<dbReference type="SMART" id="SM00181">
    <property type="entry name" value="EGF"/>
    <property type="match status" value="2"/>
</dbReference>
<dbReference type="InterPro" id="IPR001881">
    <property type="entry name" value="EGF-like_Ca-bd_dom"/>
</dbReference>
<evidence type="ECO:0000256" key="2">
    <source>
        <dbReference type="ARBA" id="ARBA00022729"/>
    </source>
</evidence>
<feature type="disulfide bond" evidence="6">
    <location>
        <begin position="101"/>
        <end position="110"/>
    </location>
</feature>
<keyword evidence="5" id="KW-0325">Glycoprotein</keyword>
<dbReference type="OrthoDB" id="283575at2759"/>
<dbReference type="SUPFAM" id="SSF57196">
    <property type="entry name" value="EGF/Laminin"/>
    <property type="match status" value="2"/>
</dbReference>
<name>A0A9J7MPZ3_BRAFL</name>
<evidence type="ECO:0000259" key="8">
    <source>
        <dbReference type="PROSITE" id="PS50041"/>
    </source>
</evidence>
<dbReference type="OMA" id="WSANTPA"/>
<reference evidence="10" key="2">
    <citation type="submission" date="2025-08" db="UniProtKB">
        <authorList>
            <consortium name="RefSeq"/>
        </authorList>
    </citation>
    <scope>IDENTIFICATION</scope>
    <source>
        <strain evidence="10">S238N-H82</strain>
        <tissue evidence="10">Testes</tissue>
    </source>
</reference>
<evidence type="ECO:0000256" key="4">
    <source>
        <dbReference type="ARBA" id="ARBA00023157"/>
    </source>
</evidence>
<dbReference type="Pfam" id="PF00008">
    <property type="entry name" value="EGF"/>
    <property type="match status" value="1"/>
</dbReference>
<keyword evidence="1 6" id="KW-0245">EGF-like domain</keyword>
<evidence type="ECO:0000259" key="7">
    <source>
        <dbReference type="PROSITE" id="PS50026"/>
    </source>
</evidence>
<dbReference type="KEGG" id="bfo:118414662"/>
<dbReference type="SMART" id="SM00179">
    <property type="entry name" value="EGF_CA"/>
    <property type="match status" value="1"/>
</dbReference>
<keyword evidence="3" id="KW-0677">Repeat</keyword>
<dbReference type="AlphaFoldDB" id="A0A9J7MPZ3"/>
<dbReference type="PROSITE" id="PS01186">
    <property type="entry name" value="EGF_2"/>
    <property type="match status" value="2"/>
</dbReference>
<proteinExistence type="predicted"/>
<dbReference type="Gene3D" id="3.10.100.10">
    <property type="entry name" value="Mannose-Binding Protein A, subunit A"/>
    <property type="match status" value="1"/>
</dbReference>
<dbReference type="PRINTS" id="PR00010">
    <property type="entry name" value="EGFBLOOD"/>
</dbReference>
<dbReference type="Proteomes" id="UP000001554">
    <property type="component" value="Chromosome 4"/>
</dbReference>
<organism evidence="9 10">
    <name type="scientific">Branchiostoma floridae</name>
    <name type="common">Florida lancelet</name>
    <name type="synonym">Amphioxus</name>
    <dbReference type="NCBI Taxonomy" id="7739"/>
    <lineage>
        <taxon>Eukaryota</taxon>
        <taxon>Metazoa</taxon>
        <taxon>Chordata</taxon>
        <taxon>Cephalochordata</taxon>
        <taxon>Leptocardii</taxon>
        <taxon>Amphioxiformes</taxon>
        <taxon>Branchiostomatidae</taxon>
        <taxon>Branchiostoma</taxon>
    </lineage>
</organism>
<dbReference type="InterPro" id="IPR000152">
    <property type="entry name" value="EGF-type_Asp/Asn_hydroxyl_site"/>
</dbReference>
<dbReference type="RefSeq" id="XP_035674749.1">
    <property type="nucleotide sequence ID" value="XM_035818856.1"/>
</dbReference>
<dbReference type="PROSITE" id="PS50026">
    <property type="entry name" value="EGF_3"/>
    <property type="match status" value="2"/>
</dbReference>
<dbReference type="InterPro" id="IPR001304">
    <property type="entry name" value="C-type_lectin-like"/>
</dbReference>
<keyword evidence="9" id="KW-1185">Reference proteome</keyword>
<evidence type="ECO:0000256" key="1">
    <source>
        <dbReference type="ARBA" id="ARBA00022536"/>
    </source>
</evidence>
<dbReference type="PANTHER" id="PTHR12916:SF9">
    <property type="entry name" value="NEUROGENIC LOCUS NOTCH HOMOLOG PROTEIN 1-RELATED"/>
    <property type="match status" value="1"/>
</dbReference>
<protein>
    <submittedName>
        <fullName evidence="10">Fibropellin-1-like</fullName>
    </submittedName>
</protein>
<feature type="domain" description="EGF-like" evidence="7">
    <location>
        <begin position="113"/>
        <end position="149"/>
    </location>
</feature>
<evidence type="ECO:0000256" key="3">
    <source>
        <dbReference type="ARBA" id="ARBA00022737"/>
    </source>
</evidence>
<dbReference type="PROSITE" id="PS01187">
    <property type="entry name" value="EGF_CA"/>
    <property type="match status" value="1"/>
</dbReference>
<dbReference type="PROSITE" id="PS00022">
    <property type="entry name" value="EGF_1"/>
    <property type="match status" value="2"/>
</dbReference>
<dbReference type="PANTHER" id="PTHR12916">
    <property type="entry name" value="CYTOCHROME C OXIDASE POLYPEPTIDE VIC-2"/>
    <property type="match status" value="1"/>
</dbReference>
<dbReference type="FunFam" id="2.10.25.10:FF:000004">
    <property type="entry name" value="Neurogenic locus notch 1"/>
    <property type="match status" value="1"/>
</dbReference>
<evidence type="ECO:0000256" key="5">
    <source>
        <dbReference type="ARBA" id="ARBA00023180"/>
    </source>
</evidence>